<name>A0AAD3RY89_NEPGR</name>
<sequence length="88" mass="10006">MSSSLSFSFLQSTFASSQQLLLHRKLEISRPQTLPVIDSKACTCRQDRAAHHSCIRKKLSEELVPESNGRWDAKAIALHYEISFFVAR</sequence>
<accession>A0AAD3RY89</accession>
<keyword evidence="2" id="KW-1185">Reference proteome</keyword>
<evidence type="ECO:0000313" key="1">
    <source>
        <dbReference type="EMBL" id="GMH00618.1"/>
    </source>
</evidence>
<gene>
    <name evidence="1" type="ORF">Nepgr_002457</name>
</gene>
<dbReference type="AlphaFoldDB" id="A0AAD3RY89"/>
<dbReference type="EMBL" id="BSYO01000002">
    <property type="protein sequence ID" value="GMH00618.1"/>
    <property type="molecule type" value="Genomic_DNA"/>
</dbReference>
<comment type="caution">
    <text evidence="1">The sequence shown here is derived from an EMBL/GenBank/DDBJ whole genome shotgun (WGS) entry which is preliminary data.</text>
</comment>
<protein>
    <submittedName>
        <fullName evidence="1">Uncharacterized protein</fullName>
    </submittedName>
</protein>
<dbReference type="Proteomes" id="UP001279734">
    <property type="component" value="Unassembled WGS sequence"/>
</dbReference>
<evidence type="ECO:0000313" key="2">
    <source>
        <dbReference type="Proteomes" id="UP001279734"/>
    </source>
</evidence>
<organism evidence="1 2">
    <name type="scientific">Nepenthes gracilis</name>
    <name type="common">Slender pitcher plant</name>
    <dbReference type="NCBI Taxonomy" id="150966"/>
    <lineage>
        <taxon>Eukaryota</taxon>
        <taxon>Viridiplantae</taxon>
        <taxon>Streptophyta</taxon>
        <taxon>Embryophyta</taxon>
        <taxon>Tracheophyta</taxon>
        <taxon>Spermatophyta</taxon>
        <taxon>Magnoliopsida</taxon>
        <taxon>eudicotyledons</taxon>
        <taxon>Gunneridae</taxon>
        <taxon>Pentapetalae</taxon>
        <taxon>Caryophyllales</taxon>
        <taxon>Nepenthaceae</taxon>
        <taxon>Nepenthes</taxon>
    </lineage>
</organism>
<proteinExistence type="predicted"/>
<reference evidence="1" key="1">
    <citation type="submission" date="2023-05" db="EMBL/GenBank/DDBJ databases">
        <title>Nepenthes gracilis genome sequencing.</title>
        <authorList>
            <person name="Fukushima K."/>
        </authorList>
    </citation>
    <scope>NUCLEOTIDE SEQUENCE</scope>
    <source>
        <strain evidence="1">SING2019-196</strain>
    </source>
</reference>